<dbReference type="GO" id="GO:0005506">
    <property type="term" value="F:iron ion binding"/>
    <property type="evidence" value="ECO:0007669"/>
    <property type="project" value="InterPro"/>
</dbReference>
<dbReference type="PANTHER" id="PTHR10093">
    <property type="entry name" value="IRON-SULFUR CLUSTER ASSEMBLY ENZYME NIFU HOMOLOG"/>
    <property type="match status" value="1"/>
</dbReference>
<dbReference type="Gene3D" id="3.90.1010.10">
    <property type="match status" value="1"/>
</dbReference>
<evidence type="ECO:0000313" key="3">
    <source>
        <dbReference type="Proteomes" id="UP000183994"/>
    </source>
</evidence>
<sequence length="133" mass="14613">MTEEPQSIFDKYSDKFLELASDYNHAGIPDRYDASGGQTGQCGDTVHFFISVMHKRIVEVRFALEGCMHTLACANAIVEMIAEKPVEEAWDVTDDAVAEYLGGLPEDHYHCAELAVGALYKTLADLKTKIGVG</sequence>
<dbReference type="OrthoDB" id="5420473at2"/>
<organism evidence="2 3">
    <name type="scientific">Desulfatibacillum alkenivorans DSM 16219</name>
    <dbReference type="NCBI Taxonomy" id="1121393"/>
    <lineage>
        <taxon>Bacteria</taxon>
        <taxon>Pseudomonadati</taxon>
        <taxon>Thermodesulfobacteriota</taxon>
        <taxon>Desulfobacteria</taxon>
        <taxon>Desulfobacterales</taxon>
        <taxon>Desulfatibacillaceae</taxon>
        <taxon>Desulfatibacillum</taxon>
    </lineage>
</organism>
<reference evidence="3" key="1">
    <citation type="submission" date="2016-11" db="EMBL/GenBank/DDBJ databases">
        <authorList>
            <person name="Varghese N."/>
            <person name="Submissions S."/>
        </authorList>
    </citation>
    <scope>NUCLEOTIDE SEQUENCE [LARGE SCALE GENOMIC DNA]</scope>
    <source>
        <strain evidence="3">DSM 16219</strain>
    </source>
</reference>
<accession>A0A1M6YDE3</accession>
<dbReference type="EMBL" id="FQZU01000048">
    <property type="protein sequence ID" value="SHL16326.1"/>
    <property type="molecule type" value="Genomic_DNA"/>
</dbReference>
<dbReference type="Pfam" id="PF01592">
    <property type="entry name" value="NifU_N"/>
    <property type="match status" value="1"/>
</dbReference>
<proteinExistence type="predicted"/>
<protein>
    <submittedName>
        <fullName evidence="2">Nitrogen fixation protein NifU</fullName>
    </submittedName>
</protein>
<dbReference type="GO" id="GO:0016226">
    <property type="term" value="P:iron-sulfur cluster assembly"/>
    <property type="evidence" value="ECO:0007669"/>
    <property type="project" value="InterPro"/>
</dbReference>
<dbReference type="GO" id="GO:0051536">
    <property type="term" value="F:iron-sulfur cluster binding"/>
    <property type="evidence" value="ECO:0007669"/>
    <property type="project" value="InterPro"/>
</dbReference>
<dbReference type="InterPro" id="IPR002871">
    <property type="entry name" value="NIF_FeS_clus_asmbl_NifU_N"/>
</dbReference>
<dbReference type="STRING" id="1121393.SAMN02745216_04736"/>
<dbReference type="AlphaFoldDB" id="A0A1M6YDE3"/>
<name>A0A1M6YDE3_9BACT</name>
<evidence type="ECO:0000313" key="2">
    <source>
        <dbReference type="EMBL" id="SHL16326.1"/>
    </source>
</evidence>
<dbReference type="Proteomes" id="UP000183994">
    <property type="component" value="Unassembled WGS sequence"/>
</dbReference>
<feature type="domain" description="NIF system FeS cluster assembly NifU N-terminal" evidence="1">
    <location>
        <begin position="12"/>
        <end position="129"/>
    </location>
</feature>
<evidence type="ECO:0000259" key="1">
    <source>
        <dbReference type="Pfam" id="PF01592"/>
    </source>
</evidence>
<dbReference type="SUPFAM" id="SSF82649">
    <property type="entry name" value="SufE/NifU"/>
    <property type="match status" value="1"/>
</dbReference>
<gene>
    <name evidence="2" type="ORF">SAMN02745216_04736</name>
</gene>
<keyword evidence="3" id="KW-1185">Reference proteome</keyword>
<dbReference type="RefSeq" id="WP_073478715.1">
    <property type="nucleotide sequence ID" value="NZ_FQZU01000048.1"/>
</dbReference>
<dbReference type="CDD" id="cd06664">
    <property type="entry name" value="IscU_like"/>
    <property type="match status" value="1"/>
</dbReference>